<evidence type="ECO:0000313" key="1">
    <source>
        <dbReference type="EMBL" id="MEJ8306470.1"/>
    </source>
</evidence>
<name>A0ACC6PHK5_9BACL</name>
<evidence type="ECO:0000313" key="2">
    <source>
        <dbReference type="Proteomes" id="UP001380953"/>
    </source>
</evidence>
<dbReference type="Proteomes" id="UP001380953">
    <property type="component" value="Unassembled WGS sequence"/>
</dbReference>
<sequence length="63" mass="7472">MKFDWSLKHLQAFSAKCLARMIVNEEDPEMRALYRDYLNELEAEQAKPSEPRTVFVSRRGRVI</sequence>
<protein>
    <submittedName>
        <fullName evidence="1">Uncharacterized protein</fullName>
    </submittedName>
</protein>
<accession>A0ACC6PHK5</accession>
<organism evidence="1 2">
    <name type="scientific">Saccharibacillus sacchari</name>
    <dbReference type="NCBI Taxonomy" id="456493"/>
    <lineage>
        <taxon>Bacteria</taxon>
        <taxon>Bacillati</taxon>
        <taxon>Bacillota</taxon>
        <taxon>Bacilli</taxon>
        <taxon>Bacillales</taxon>
        <taxon>Paenibacillaceae</taxon>
        <taxon>Saccharibacillus</taxon>
    </lineage>
</organism>
<proteinExistence type="predicted"/>
<reference evidence="1" key="1">
    <citation type="submission" date="2024-03" db="EMBL/GenBank/DDBJ databases">
        <title>Whole genome sequecning of epiphytes from Marcgravia umbellata leaves.</title>
        <authorList>
            <person name="Kumar G."/>
            <person name="Savka M.A."/>
        </authorList>
    </citation>
    <scope>NUCLEOTIDE SEQUENCE</scope>
    <source>
        <strain evidence="1">RIT_BL5</strain>
    </source>
</reference>
<gene>
    <name evidence="1" type="ORF">WKI47_21395</name>
</gene>
<keyword evidence="2" id="KW-1185">Reference proteome</keyword>
<comment type="caution">
    <text evidence="1">The sequence shown here is derived from an EMBL/GenBank/DDBJ whole genome shotgun (WGS) entry which is preliminary data.</text>
</comment>
<dbReference type="EMBL" id="JBBKAR010000056">
    <property type="protein sequence ID" value="MEJ8306470.1"/>
    <property type="molecule type" value="Genomic_DNA"/>
</dbReference>